<dbReference type="AlphaFoldDB" id="A0A4P6KBL7"/>
<dbReference type="RefSeq" id="WP_130108680.1">
    <property type="nucleotide sequence ID" value="NZ_CP035806.1"/>
</dbReference>
<proteinExistence type="predicted"/>
<feature type="transmembrane region" description="Helical" evidence="1">
    <location>
        <begin position="146"/>
        <end position="165"/>
    </location>
</feature>
<dbReference type="KEGG" id="ltr:EVS81_00625"/>
<feature type="transmembrane region" description="Helical" evidence="1">
    <location>
        <begin position="115"/>
        <end position="134"/>
    </location>
</feature>
<feature type="transmembrane region" description="Helical" evidence="1">
    <location>
        <begin position="90"/>
        <end position="109"/>
    </location>
</feature>
<name>A0A4P6KBL7_9MICO</name>
<sequence>MSSQFSISRAMSTEEGVYGLVLVSGLIAASGSAGAPAWKTLLFTAVTVAVFWLAHVYAATVAAHGSETADGGPMGIAAATRKAVVKSRGMLASTLLPAIPLVLGSLGLIRDVTATWAALWVCVAALAGLGYVAYLRKGAPLHLRLLGALSTASFGAVIILAKAIITH</sequence>
<feature type="transmembrane region" description="Helical" evidence="1">
    <location>
        <begin position="41"/>
        <end position="63"/>
    </location>
</feature>
<evidence type="ECO:0000313" key="2">
    <source>
        <dbReference type="EMBL" id="QBE47522.1"/>
    </source>
</evidence>
<reference evidence="2 3" key="1">
    <citation type="submission" date="2019-02" db="EMBL/GenBank/DDBJ databases">
        <authorList>
            <person name="Sun L."/>
            <person name="Pan D."/>
            <person name="Wu X."/>
        </authorList>
    </citation>
    <scope>NUCLEOTIDE SEQUENCE [LARGE SCALE GENOMIC DNA]</scope>
    <source>
        <strain evidence="2 3">JW-1</strain>
    </source>
</reference>
<keyword evidence="3" id="KW-1185">Reference proteome</keyword>
<dbReference type="Proteomes" id="UP000289260">
    <property type="component" value="Chromosome"/>
</dbReference>
<protein>
    <submittedName>
        <fullName evidence="2">Uncharacterized protein</fullName>
    </submittedName>
</protein>
<keyword evidence="1" id="KW-1133">Transmembrane helix</keyword>
<organism evidence="2 3">
    <name type="scientific">Leucobacter triazinivorans</name>
    <dbReference type="NCBI Taxonomy" id="1784719"/>
    <lineage>
        <taxon>Bacteria</taxon>
        <taxon>Bacillati</taxon>
        <taxon>Actinomycetota</taxon>
        <taxon>Actinomycetes</taxon>
        <taxon>Micrococcales</taxon>
        <taxon>Microbacteriaceae</taxon>
        <taxon>Leucobacter</taxon>
    </lineage>
</organism>
<gene>
    <name evidence="2" type="ORF">EVS81_00625</name>
</gene>
<accession>A0A4P6KBL7</accession>
<evidence type="ECO:0000256" key="1">
    <source>
        <dbReference type="SAM" id="Phobius"/>
    </source>
</evidence>
<dbReference type="OrthoDB" id="4827793at2"/>
<keyword evidence="1" id="KW-0472">Membrane</keyword>
<dbReference type="EMBL" id="CP035806">
    <property type="protein sequence ID" value="QBE47522.1"/>
    <property type="molecule type" value="Genomic_DNA"/>
</dbReference>
<feature type="transmembrane region" description="Helical" evidence="1">
    <location>
        <begin position="16"/>
        <end position="35"/>
    </location>
</feature>
<keyword evidence="1" id="KW-0812">Transmembrane</keyword>
<evidence type="ECO:0000313" key="3">
    <source>
        <dbReference type="Proteomes" id="UP000289260"/>
    </source>
</evidence>